<protein>
    <submittedName>
        <fullName evidence="1">Uncharacterized protein</fullName>
    </submittedName>
</protein>
<dbReference type="Proteomes" id="UP001300261">
    <property type="component" value="Unassembled WGS sequence"/>
</dbReference>
<proteinExistence type="predicted"/>
<reference evidence="1 2" key="1">
    <citation type="journal article" date="2016" name="Int. J. Syst. Evol. Microbiol.">
        <title>Labrenzia salina sp. nov., isolated from the rhizosphere of the halophyte Arthrocnemum macrostachyum.</title>
        <authorList>
            <person name="Camacho M."/>
            <person name="Redondo-Gomez S."/>
            <person name="Rodriguez-Llorente I."/>
            <person name="Rohde M."/>
            <person name="Sproer C."/>
            <person name="Schumann P."/>
            <person name="Klenk H.P."/>
            <person name="Montero-Calasanz M.D.C."/>
        </authorList>
    </citation>
    <scope>NUCLEOTIDE SEQUENCE [LARGE SCALE GENOMIC DNA]</scope>
    <source>
        <strain evidence="1 2">DSM 29163</strain>
    </source>
</reference>
<keyword evidence="2" id="KW-1185">Reference proteome</keyword>
<accession>A0ABT3R1Z6</accession>
<evidence type="ECO:0000313" key="1">
    <source>
        <dbReference type="EMBL" id="MCX2723175.1"/>
    </source>
</evidence>
<gene>
    <name evidence="1" type="ORF">ON753_12445</name>
</gene>
<comment type="caution">
    <text evidence="1">The sequence shown here is derived from an EMBL/GenBank/DDBJ whole genome shotgun (WGS) entry which is preliminary data.</text>
</comment>
<organism evidence="1 2">
    <name type="scientific">Roseibium salinum</name>
    <dbReference type="NCBI Taxonomy" id="1604349"/>
    <lineage>
        <taxon>Bacteria</taxon>
        <taxon>Pseudomonadati</taxon>
        <taxon>Pseudomonadota</taxon>
        <taxon>Alphaproteobacteria</taxon>
        <taxon>Hyphomicrobiales</taxon>
        <taxon>Stappiaceae</taxon>
        <taxon>Roseibium</taxon>
    </lineage>
</organism>
<name>A0ABT3R1Z6_9HYPH</name>
<dbReference type="RefSeq" id="WP_265962952.1">
    <property type="nucleotide sequence ID" value="NZ_JAPEVI010000003.1"/>
</dbReference>
<evidence type="ECO:0000313" key="2">
    <source>
        <dbReference type="Proteomes" id="UP001300261"/>
    </source>
</evidence>
<sequence length="86" mass="9378">MAINMDHLMAESSSFGKACREARCGTSGKWRNAADGLLSATRRAGLFCPLTSLDRACGGIAPQRAIRLGSRQKRSGQMNHIYRHSL</sequence>
<dbReference type="EMBL" id="JAPEVI010000003">
    <property type="protein sequence ID" value="MCX2723175.1"/>
    <property type="molecule type" value="Genomic_DNA"/>
</dbReference>